<dbReference type="Proteomes" id="UP000184418">
    <property type="component" value="Unassembled WGS sequence"/>
</dbReference>
<feature type="signal peptide" evidence="1">
    <location>
        <begin position="1"/>
        <end position="18"/>
    </location>
</feature>
<feature type="domain" description="DUF4394" evidence="2">
    <location>
        <begin position="321"/>
        <end position="570"/>
    </location>
</feature>
<dbReference type="OrthoDB" id="531718at2"/>
<proteinExistence type="predicted"/>
<protein>
    <recommendedName>
        <fullName evidence="2">DUF4394 domain-containing protein</fullName>
    </recommendedName>
</protein>
<dbReference type="Pfam" id="PF14339">
    <property type="entry name" value="DUF4394"/>
    <property type="match status" value="2"/>
</dbReference>
<accession>A0A1M6C630</accession>
<organism evidence="3 4">
    <name type="scientific">Hymenobacter daecheongensis DSM 21074</name>
    <dbReference type="NCBI Taxonomy" id="1121955"/>
    <lineage>
        <taxon>Bacteria</taxon>
        <taxon>Pseudomonadati</taxon>
        <taxon>Bacteroidota</taxon>
        <taxon>Cytophagia</taxon>
        <taxon>Cytophagales</taxon>
        <taxon>Hymenobacteraceae</taxon>
        <taxon>Hymenobacter</taxon>
    </lineage>
</organism>
<evidence type="ECO:0000259" key="2">
    <source>
        <dbReference type="Pfam" id="PF14339"/>
    </source>
</evidence>
<dbReference type="EMBL" id="FQYN01000002">
    <property type="protein sequence ID" value="SHI56422.1"/>
    <property type="molecule type" value="Genomic_DNA"/>
</dbReference>
<evidence type="ECO:0000313" key="4">
    <source>
        <dbReference type="Proteomes" id="UP000184418"/>
    </source>
</evidence>
<dbReference type="InterPro" id="IPR026444">
    <property type="entry name" value="Secre_tail"/>
</dbReference>
<dbReference type="RefSeq" id="WP_073106174.1">
    <property type="nucleotide sequence ID" value="NZ_FQYN01000002.1"/>
</dbReference>
<feature type="chain" id="PRO_5012567744" description="DUF4394 domain-containing protein" evidence="1">
    <location>
        <begin position="19"/>
        <end position="674"/>
    </location>
</feature>
<dbReference type="NCBIfam" id="TIGR04183">
    <property type="entry name" value="Por_Secre_tail"/>
    <property type="match status" value="1"/>
</dbReference>
<dbReference type="InterPro" id="IPR025507">
    <property type="entry name" value="DUF4394"/>
</dbReference>
<dbReference type="STRING" id="1121955.SAMN02745146_1042"/>
<name>A0A1M6C630_9BACT</name>
<sequence length="674" mass="68244">MKTTSTRLLAALKGTALAALLTGAAALPAAAQTAYGLTVDLSNSYSLATFQITAPGTFTATAAITGLAAGQDIVGIDTRPATGQLFALGYNDAAATNNAQLYSLSTTGALTPVGSVQTLALGTDGTRIGFDFNPTVDRIRVTAANGANFRLNPATGGIAATDGTLAYATTDANAGQTPGVGSSAYTNSYIGSTATTLYNLDEAASRLVTQNPPNNGTLNTVGPLGVSTNSPFQISDLDIYFNPATSQNAAYMSLSTISLATLTVTNQLYTVNLSTGATTAAGTLGAANNTFSFVDLALAISRPATLPAVTGQLAYGLAGTNLLTFDTAQPGLIRTATGLTGVDAAQTLVGLDVRPLNNALYALGYNAAAAAGVANAQIYSINANTGVASAAGPAVRLELGTGSIGFDFNPTVDRIRVVGANRNNYRLNPANGALAFTDGQVAYTSGTNVPTIGAVAYTNSFTGANTTTGTTLYNYDEVLNLLNTQATANPPQDGQLTTVGASGITANTAAPNVDLDIYSTGVGVNTAYLVATTGTSNNSNLYTVNLTTGAATPVGTTGLIGFGSTIRDIAVASAAGVSTGNRSRTELAATPLAVYPNPVLDQATVAFRLAKPTHVAVAVFDALGRQVDALPAGIRPTGDQMLRWDAGQVRAGLYFLHLTLDGQPAGVQQVMVTH</sequence>
<keyword evidence="4" id="KW-1185">Reference proteome</keyword>
<reference evidence="3 4" key="1">
    <citation type="submission" date="2016-11" db="EMBL/GenBank/DDBJ databases">
        <authorList>
            <person name="Jaros S."/>
            <person name="Januszkiewicz K."/>
            <person name="Wedrychowicz H."/>
        </authorList>
    </citation>
    <scope>NUCLEOTIDE SEQUENCE [LARGE SCALE GENOMIC DNA]</scope>
    <source>
        <strain evidence="3 4">DSM 21074</strain>
    </source>
</reference>
<evidence type="ECO:0000256" key="1">
    <source>
        <dbReference type="SAM" id="SignalP"/>
    </source>
</evidence>
<feature type="domain" description="DUF4394" evidence="2">
    <location>
        <begin position="47"/>
        <end position="289"/>
    </location>
</feature>
<keyword evidence="1" id="KW-0732">Signal</keyword>
<dbReference type="AlphaFoldDB" id="A0A1M6C630"/>
<gene>
    <name evidence="3" type="ORF">SAMN02745146_1042</name>
</gene>
<evidence type="ECO:0000313" key="3">
    <source>
        <dbReference type="EMBL" id="SHI56422.1"/>
    </source>
</evidence>